<dbReference type="InterPro" id="IPR006366">
    <property type="entry name" value="CobA/CysG_C"/>
</dbReference>
<evidence type="ECO:0000256" key="1">
    <source>
        <dbReference type="ARBA" id="ARBA00012162"/>
    </source>
</evidence>
<evidence type="ECO:0000259" key="7">
    <source>
        <dbReference type="Pfam" id="PF00590"/>
    </source>
</evidence>
<protein>
    <recommendedName>
        <fullName evidence="1">uroporphyrinogen-III C-methyltransferase</fullName>
        <ecNumber evidence="1">2.1.1.107</ecNumber>
    </recommendedName>
</protein>
<dbReference type="FunFam" id="3.40.1010.10:FF:000001">
    <property type="entry name" value="Siroheme synthase"/>
    <property type="match status" value="1"/>
</dbReference>
<dbReference type="GO" id="GO:0032259">
    <property type="term" value="P:methylation"/>
    <property type="evidence" value="ECO:0007669"/>
    <property type="project" value="UniProtKB-KW"/>
</dbReference>
<keyword evidence="5" id="KW-0627">Porphyrin biosynthesis</keyword>
<evidence type="ECO:0000256" key="2">
    <source>
        <dbReference type="ARBA" id="ARBA00022603"/>
    </source>
</evidence>
<evidence type="ECO:0000256" key="5">
    <source>
        <dbReference type="ARBA" id="ARBA00023244"/>
    </source>
</evidence>
<keyword evidence="2 8" id="KW-0489">Methyltransferase</keyword>
<dbReference type="EMBL" id="JANAFB010000013">
    <property type="protein sequence ID" value="MCP3425788.1"/>
    <property type="molecule type" value="Genomic_DNA"/>
</dbReference>
<dbReference type="RefSeq" id="WP_254166140.1">
    <property type="nucleotide sequence ID" value="NZ_JANAFB010000013.1"/>
</dbReference>
<proteinExistence type="predicted"/>
<reference evidence="8" key="1">
    <citation type="submission" date="2022-06" db="EMBL/GenBank/DDBJ databases">
        <title>Rothia sp. isolated from sandalwood seedling.</title>
        <authorList>
            <person name="Tuikhar N."/>
            <person name="Kirdat K."/>
            <person name="Thorat V."/>
            <person name="Swetha P."/>
            <person name="Padma S."/>
            <person name="Sundararaj R."/>
            <person name="Yadav A."/>
        </authorList>
    </citation>
    <scope>NUCLEOTIDE SEQUENCE</scope>
    <source>
        <strain evidence="8">AR01</strain>
    </source>
</reference>
<comment type="caution">
    <text evidence="8">The sequence shown here is derived from an EMBL/GenBank/DDBJ whole genome shotgun (WGS) entry which is preliminary data.</text>
</comment>
<accession>A0A9X2HK65</accession>
<dbReference type="Gene3D" id="3.40.1010.10">
    <property type="entry name" value="Cobalt-precorrin-4 Transmethylase, Domain 1"/>
    <property type="match status" value="1"/>
</dbReference>
<feature type="region of interest" description="Disordered" evidence="6">
    <location>
        <begin position="1"/>
        <end position="25"/>
    </location>
</feature>
<dbReference type="GO" id="GO:0004851">
    <property type="term" value="F:uroporphyrin-III C-methyltransferase activity"/>
    <property type="evidence" value="ECO:0007669"/>
    <property type="project" value="UniProtKB-EC"/>
</dbReference>
<keyword evidence="3 8" id="KW-0808">Transferase</keyword>
<evidence type="ECO:0000313" key="8">
    <source>
        <dbReference type="EMBL" id="MCP3425788.1"/>
    </source>
</evidence>
<dbReference type="Proteomes" id="UP001139502">
    <property type="component" value="Unassembled WGS sequence"/>
</dbReference>
<dbReference type="SUPFAM" id="SSF53790">
    <property type="entry name" value="Tetrapyrrole methylase"/>
    <property type="match status" value="1"/>
</dbReference>
<dbReference type="PANTHER" id="PTHR45790">
    <property type="entry name" value="SIROHEME SYNTHASE-RELATED"/>
    <property type="match status" value="1"/>
</dbReference>
<dbReference type="InterPro" id="IPR014777">
    <property type="entry name" value="4pyrrole_Mease_sub1"/>
</dbReference>
<evidence type="ECO:0000256" key="6">
    <source>
        <dbReference type="SAM" id="MobiDB-lite"/>
    </source>
</evidence>
<evidence type="ECO:0000313" key="9">
    <source>
        <dbReference type="Proteomes" id="UP001139502"/>
    </source>
</evidence>
<dbReference type="InterPro" id="IPR035996">
    <property type="entry name" value="4pyrrol_Methylase_sf"/>
</dbReference>
<evidence type="ECO:0000256" key="3">
    <source>
        <dbReference type="ARBA" id="ARBA00022679"/>
    </source>
</evidence>
<dbReference type="Gene3D" id="3.30.950.10">
    <property type="entry name" value="Methyltransferase, Cobalt-precorrin-4 Transmethylase, Domain 2"/>
    <property type="match status" value="1"/>
</dbReference>
<dbReference type="InterPro" id="IPR014776">
    <property type="entry name" value="4pyrrole_Mease_sub2"/>
</dbReference>
<dbReference type="NCBIfam" id="NF004790">
    <property type="entry name" value="PRK06136.1"/>
    <property type="match status" value="1"/>
</dbReference>
<dbReference type="EC" id="2.1.1.107" evidence="1"/>
<gene>
    <name evidence="8" type="primary">cobA</name>
    <name evidence="8" type="ORF">NBM05_07155</name>
</gene>
<dbReference type="InterPro" id="IPR050161">
    <property type="entry name" value="Siro_Cobalamin_biosynth"/>
</dbReference>
<dbReference type="PANTHER" id="PTHR45790:SF3">
    <property type="entry name" value="S-ADENOSYL-L-METHIONINE-DEPENDENT UROPORPHYRINOGEN III METHYLTRANSFERASE, CHLOROPLASTIC"/>
    <property type="match status" value="1"/>
</dbReference>
<keyword evidence="4" id="KW-0949">S-adenosyl-L-methionine</keyword>
<sequence length="265" mass="27514">MPQRDDADAPGRQAPGTVALVGGGPGDPGLLTVRGRFLVAGADVVVADRLGPREVLRHLREGARVVEVGKTAGFHPVPQERINEILVEEAHAGARVVRLKGGDPYVLGRGAEEEQHCLERGVPVEVVPGVTSAVSVPAAAGIPVTHRGLAHGFSVVTAHDQIEQVPSSVEHTLVLLMGVSRLERTAARLMDAGRGPEVPVAIVERGWTPQQRVTVGTLGDIARKARERGVAAPAVIVVGEVARLARTGEGPDAAPAGVLPALSLL</sequence>
<dbReference type="AlphaFoldDB" id="A0A9X2HK65"/>
<keyword evidence="9" id="KW-1185">Reference proteome</keyword>
<dbReference type="Pfam" id="PF00590">
    <property type="entry name" value="TP_methylase"/>
    <property type="match status" value="1"/>
</dbReference>
<dbReference type="NCBIfam" id="TIGR01469">
    <property type="entry name" value="cobA_cysG_Cterm"/>
    <property type="match status" value="1"/>
</dbReference>
<organism evidence="8 9">
    <name type="scientific">Rothia santali</name>
    <dbReference type="NCBI Taxonomy" id="2949643"/>
    <lineage>
        <taxon>Bacteria</taxon>
        <taxon>Bacillati</taxon>
        <taxon>Actinomycetota</taxon>
        <taxon>Actinomycetes</taxon>
        <taxon>Micrococcales</taxon>
        <taxon>Micrococcaceae</taxon>
        <taxon>Rothia</taxon>
    </lineage>
</organism>
<name>A0A9X2HK65_9MICC</name>
<dbReference type="InterPro" id="IPR000878">
    <property type="entry name" value="4pyrrol_Mease"/>
</dbReference>
<dbReference type="GO" id="GO:0019354">
    <property type="term" value="P:siroheme biosynthetic process"/>
    <property type="evidence" value="ECO:0007669"/>
    <property type="project" value="InterPro"/>
</dbReference>
<evidence type="ECO:0000256" key="4">
    <source>
        <dbReference type="ARBA" id="ARBA00022691"/>
    </source>
</evidence>
<feature type="domain" description="Tetrapyrrole methylase" evidence="7">
    <location>
        <begin position="17"/>
        <end position="221"/>
    </location>
</feature>
<dbReference type="CDD" id="cd11642">
    <property type="entry name" value="SUMT"/>
    <property type="match status" value="1"/>
</dbReference>